<proteinExistence type="predicted"/>
<evidence type="ECO:0000313" key="2">
    <source>
        <dbReference type="Proteomes" id="UP001227268"/>
    </source>
</evidence>
<sequence length="1084" mass="117705">MREGNLRKTLSAVMASASSSKPSSTPSGFIRSNSVPSTKLSDTSNTTIDMLSLQALHYQSMGLDLNLESSLDREEQRKTSDIRYGSEGLINDTSVTHLAPRSGTPSPICHDPGRQESSDENETLQGVLSIIASAVYPHCGHDTSSISSRSIASEQDVSEQEDKATKSDIQDKECSSAIYDASEGAAPILTQPGPTPCTMPHDAISNSSDHNQKKVETYTTGNEAEKESMSMVVCDVVQLDSLSLLSHHSDKHSRRMQVQGALESQTTAQGPHQSPPPPFQSSASLATSLTRISGTQAKELVEGKQEQTSVPDDRNVESQERVASLQQDTKQSGGSETQEVEIQGASLLIADPTCGHASRSETFIEETIPVHSLTEKLSPTDDGQTLIAQETSKPLLHDITRSENFQPEKTLVQPSDIEMALTQTRADASVAASSITLGAEVALSMLPSDKLRKVSSAKDRFRDDDKIQARLLKRSFTNIDASEASRQKPHMDTLDQQSLDHAFRYSKGRGSPPSTSRPLSTITSSSSALENAQSQRGSKRRKHVNGVVSSRKSQPPDLQDAQRKSRKTFSMPVLEYALFYASPTGKPTTDTRLETSDAKDVNSAVLNPEECDHREMPFIFAEHATGGMANENVSSVSSASLGPSDVKRATKVPVKAARGLSRDAVALSVGARNVVNVAFAHTYTSTSLPCQEYSGTSLQQGCSQPLAVPGVDTKEGSPGEKDWNQASVVSQQSQTDNFMDHDETPEPQDEEDVVVAKKPLVVFTQKFRRPLKNIVHHSKAAALLKPETRSVTTSTETATPCRPSTEPYPAGRQARALEKLKRPFKSPLKNDETLLPQISPRAPSTMDNAGSSHSSGAACAFSPENQRLRLDPDNVSQNQTGPEHLHSERIVTKRLASSFAAPFSSPLKGSEFPSHASALSTINPSAIKSFSKPYGRPKEDRSNSGLSLTGEIAALERRKQILKQAIKIKRDPQEEHLQELVTQWKQAGRDIVELLYPIVPRPEPQAYNESITTPSWDAAPIATSGNEIQEGQFLRGGGEGGDAEMTVEVQESRDWNYGTMILSLQVDPQLLGWDEAAEDWKSQC</sequence>
<protein>
    <submittedName>
        <fullName evidence="1">Uncharacterized protein</fullName>
    </submittedName>
</protein>
<keyword evidence="2" id="KW-1185">Reference proteome</keyword>
<gene>
    <name evidence="1" type="ORF">QFC21_001368</name>
</gene>
<comment type="caution">
    <text evidence="1">The sequence shown here is derived from an EMBL/GenBank/DDBJ whole genome shotgun (WGS) entry which is preliminary data.</text>
</comment>
<name>A0ACC2W3B3_9TREE</name>
<dbReference type="Proteomes" id="UP001227268">
    <property type="component" value="Unassembled WGS sequence"/>
</dbReference>
<accession>A0ACC2W3B3</accession>
<evidence type="ECO:0000313" key="1">
    <source>
        <dbReference type="EMBL" id="KAJ9106224.1"/>
    </source>
</evidence>
<organism evidence="1 2">
    <name type="scientific">Naganishia friedmannii</name>
    <dbReference type="NCBI Taxonomy" id="89922"/>
    <lineage>
        <taxon>Eukaryota</taxon>
        <taxon>Fungi</taxon>
        <taxon>Dikarya</taxon>
        <taxon>Basidiomycota</taxon>
        <taxon>Agaricomycotina</taxon>
        <taxon>Tremellomycetes</taxon>
        <taxon>Filobasidiales</taxon>
        <taxon>Filobasidiaceae</taxon>
        <taxon>Naganishia</taxon>
    </lineage>
</organism>
<dbReference type="EMBL" id="JASBWT010000003">
    <property type="protein sequence ID" value="KAJ9106224.1"/>
    <property type="molecule type" value="Genomic_DNA"/>
</dbReference>
<reference evidence="1" key="1">
    <citation type="submission" date="2023-04" db="EMBL/GenBank/DDBJ databases">
        <title>Draft Genome sequencing of Naganishia species isolated from polar environments using Oxford Nanopore Technology.</title>
        <authorList>
            <person name="Leo P."/>
            <person name="Venkateswaran K."/>
        </authorList>
    </citation>
    <scope>NUCLEOTIDE SEQUENCE</scope>
    <source>
        <strain evidence="1">MNA-CCFEE 5423</strain>
    </source>
</reference>